<organism evidence="4 5">
    <name type="scientific">Anguilla anguilla</name>
    <name type="common">European freshwater eel</name>
    <name type="synonym">Muraena anguilla</name>
    <dbReference type="NCBI Taxonomy" id="7936"/>
    <lineage>
        <taxon>Eukaryota</taxon>
        <taxon>Metazoa</taxon>
        <taxon>Chordata</taxon>
        <taxon>Craniata</taxon>
        <taxon>Vertebrata</taxon>
        <taxon>Euteleostomi</taxon>
        <taxon>Actinopterygii</taxon>
        <taxon>Neopterygii</taxon>
        <taxon>Teleostei</taxon>
        <taxon>Anguilliformes</taxon>
        <taxon>Anguillidae</taxon>
        <taxon>Anguilla</taxon>
    </lineage>
</organism>
<feature type="signal peptide" evidence="3">
    <location>
        <begin position="1"/>
        <end position="24"/>
    </location>
</feature>
<gene>
    <name evidence="4" type="ORF">ANANG_G00217710</name>
</gene>
<sequence length="183" mass="19767">MHSWWQLGMCLVFMCSGLVGRCDCGRMSLIAEFPLVLIVAGSAGGAVFLLLLILLSVCLTCKCRTHSESVARSTYHSQPLDREGLDSEPDYVDTPSEGSGTNYLNVEMQGFGKGCTSADAPSEDSNASYVNVEIPEEEESECEDDYVNTETMQIGNAPVGYGDSDSEPDYENSAYVNGDSEVN</sequence>
<dbReference type="EMBL" id="JAFIRN010000012">
    <property type="protein sequence ID" value="KAG5837876.1"/>
    <property type="molecule type" value="Genomic_DNA"/>
</dbReference>
<feature type="region of interest" description="Disordered" evidence="1">
    <location>
        <begin position="154"/>
        <end position="183"/>
    </location>
</feature>
<evidence type="ECO:0008006" key="6">
    <source>
        <dbReference type="Google" id="ProtNLM"/>
    </source>
</evidence>
<keyword evidence="5" id="KW-1185">Reference proteome</keyword>
<accession>A0A9D3LWX1</accession>
<feature type="region of interest" description="Disordered" evidence="1">
    <location>
        <begin position="74"/>
        <end position="99"/>
    </location>
</feature>
<protein>
    <recommendedName>
        <fullName evidence="6">Linker for activation of T-cells family member 2</fullName>
    </recommendedName>
</protein>
<feature type="transmembrane region" description="Helical" evidence="2">
    <location>
        <begin position="36"/>
        <end position="59"/>
    </location>
</feature>
<dbReference type="Proteomes" id="UP001044222">
    <property type="component" value="Chromosome 12"/>
</dbReference>
<keyword evidence="2" id="KW-1133">Transmembrane helix</keyword>
<evidence type="ECO:0000256" key="1">
    <source>
        <dbReference type="SAM" id="MobiDB-lite"/>
    </source>
</evidence>
<keyword evidence="2" id="KW-0812">Transmembrane</keyword>
<dbReference type="AlphaFoldDB" id="A0A9D3LWX1"/>
<keyword evidence="3" id="KW-0732">Signal</keyword>
<evidence type="ECO:0000256" key="2">
    <source>
        <dbReference type="SAM" id="Phobius"/>
    </source>
</evidence>
<evidence type="ECO:0000313" key="5">
    <source>
        <dbReference type="Proteomes" id="UP001044222"/>
    </source>
</evidence>
<feature type="chain" id="PRO_5038592442" description="Linker for activation of T-cells family member 2" evidence="3">
    <location>
        <begin position="25"/>
        <end position="183"/>
    </location>
</feature>
<evidence type="ECO:0000313" key="4">
    <source>
        <dbReference type="EMBL" id="KAG5837876.1"/>
    </source>
</evidence>
<proteinExistence type="predicted"/>
<name>A0A9D3LWX1_ANGAN</name>
<keyword evidence="2" id="KW-0472">Membrane</keyword>
<reference evidence="4" key="1">
    <citation type="submission" date="2021-01" db="EMBL/GenBank/DDBJ databases">
        <title>A chromosome-scale assembly of European eel, Anguilla anguilla.</title>
        <authorList>
            <person name="Henkel C."/>
            <person name="Jong-Raadsen S.A."/>
            <person name="Dufour S."/>
            <person name="Weltzien F.-A."/>
            <person name="Palstra A.P."/>
            <person name="Pelster B."/>
            <person name="Spaink H.P."/>
            <person name="Van Den Thillart G.E."/>
            <person name="Jansen H."/>
            <person name="Zahm M."/>
            <person name="Klopp C."/>
            <person name="Cedric C."/>
            <person name="Louis A."/>
            <person name="Berthelot C."/>
            <person name="Parey E."/>
            <person name="Roest Crollius H."/>
            <person name="Montfort J."/>
            <person name="Robinson-Rechavi M."/>
            <person name="Bucao C."/>
            <person name="Bouchez O."/>
            <person name="Gislard M."/>
            <person name="Lluch J."/>
            <person name="Milhes M."/>
            <person name="Lampietro C."/>
            <person name="Lopez Roques C."/>
            <person name="Donnadieu C."/>
            <person name="Braasch I."/>
            <person name="Desvignes T."/>
            <person name="Postlethwait J."/>
            <person name="Bobe J."/>
            <person name="Guiguen Y."/>
            <person name="Dirks R."/>
        </authorList>
    </citation>
    <scope>NUCLEOTIDE SEQUENCE</scope>
    <source>
        <strain evidence="4">Tag_6206</strain>
        <tissue evidence="4">Liver</tissue>
    </source>
</reference>
<comment type="caution">
    <text evidence="4">The sequence shown here is derived from an EMBL/GenBank/DDBJ whole genome shotgun (WGS) entry which is preliminary data.</text>
</comment>
<evidence type="ECO:0000256" key="3">
    <source>
        <dbReference type="SAM" id="SignalP"/>
    </source>
</evidence>